<proteinExistence type="predicted"/>
<sequence length="159" mass="17880">MSGIRDKLECPECKKYIKYMNNNIKDYDRKTANKLLGDINKSGSCAYCLYWNAGPGAEDSDCPCDNTFIRVTDFGSKFTTDDYLKVKKCVDRDAKLDTPKCTTLKNNFEVPAQPYEGPHFGIAQNAALPVCACSKKNCMTAKQIYPPYTGLLRRYEGVI</sequence>
<dbReference type="AlphaFoldDB" id="A0A6C0CYX7"/>
<accession>A0A6C0CYX7</accession>
<organism evidence="1">
    <name type="scientific">viral metagenome</name>
    <dbReference type="NCBI Taxonomy" id="1070528"/>
    <lineage>
        <taxon>unclassified sequences</taxon>
        <taxon>metagenomes</taxon>
        <taxon>organismal metagenomes</taxon>
    </lineage>
</organism>
<evidence type="ECO:0000313" key="1">
    <source>
        <dbReference type="EMBL" id="QHT09467.1"/>
    </source>
</evidence>
<name>A0A6C0CYX7_9ZZZZ</name>
<dbReference type="EMBL" id="MN739512">
    <property type="protein sequence ID" value="QHT09467.1"/>
    <property type="molecule type" value="Genomic_DNA"/>
</dbReference>
<reference evidence="1" key="1">
    <citation type="journal article" date="2020" name="Nature">
        <title>Giant virus diversity and host interactions through global metagenomics.</title>
        <authorList>
            <person name="Schulz F."/>
            <person name="Roux S."/>
            <person name="Paez-Espino D."/>
            <person name="Jungbluth S."/>
            <person name="Walsh D.A."/>
            <person name="Denef V.J."/>
            <person name="McMahon K.D."/>
            <person name="Konstantinidis K.T."/>
            <person name="Eloe-Fadrosh E.A."/>
            <person name="Kyrpides N.C."/>
            <person name="Woyke T."/>
        </authorList>
    </citation>
    <scope>NUCLEOTIDE SEQUENCE</scope>
    <source>
        <strain evidence="1">GVMAG-M-3300023174-102</strain>
    </source>
</reference>
<protein>
    <submittedName>
        <fullName evidence="1">Uncharacterized protein</fullName>
    </submittedName>
</protein>